<keyword evidence="6" id="KW-0732">Signal</keyword>
<feature type="domain" description="PPIase cyclophilin-type" evidence="7">
    <location>
        <begin position="439"/>
        <end position="582"/>
    </location>
</feature>
<evidence type="ECO:0000256" key="2">
    <source>
        <dbReference type="ARBA" id="ARBA00022617"/>
    </source>
</evidence>
<dbReference type="InterPro" id="IPR029000">
    <property type="entry name" value="Cyclophilin-like_dom_sf"/>
</dbReference>
<feature type="signal peptide" evidence="6">
    <location>
        <begin position="1"/>
        <end position="24"/>
    </location>
</feature>
<keyword evidence="9" id="KW-1185">Reference proteome</keyword>
<dbReference type="AlphaFoldDB" id="A0AAD1ZDK4"/>
<evidence type="ECO:0000256" key="5">
    <source>
        <dbReference type="ARBA" id="ARBA00023004"/>
    </source>
</evidence>
<keyword evidence="1" id="KW-0813">Transport</keyword>
<evidence type="ECO:0000259" key="7">
    <source>
        <dbReference type="PROSITE" id="PS50072"/>
    </source>
</evidence>
<dbReference type="CDD" id="cd00241">
    <property type="entry name" value="DOMON_like"/>
    <property type="match status" value="1"/>
</dbReference>
<evidence type="ECO:0000256" key="3">
    <source>
        <dbReference type="ARBA" id="ARBA00022723"/>
    </source>
</evidence>
<keyword evidence="4" id="KW-0249">Electron transport</keyword>
<dbReference type="Proteomes" id="UP000834106">
    <property type="component" value="Chromosome 9"/>
</dbReference>
<dbReference type="GO" id="GO:0003755">
    <property type="term" value="F:peptidyl-prolyl cis-trans isomerase activity"/>
    <property type="evidence" value="ECO:0007669"/>
    <property type="project" value="InterPro"/>
</dbReference>
<dbReference type="GO" id="GO:0046872">
    <property type="term" value="F:metal ion binding"/>
    <property type="evidence" value="ECO:0007669"/>
    <property type="project" value="UniProtKB-KW"/>
</dbReference>
<evidence type="ECO:0000256" key="6">
    <source>
        <dbReference type="SAM" id="SignalP"/>
    </source>
</evidence>
<dbReference type="Pfam" id="PF09459">
    <property type="entry name" value="EB_dh"/>
    <property type="match status" value="1"/>
</dbReference>
<gene>
    <name evidence="8" type="ORF">FPE_LOCUS15296</name>
</gene>
<dbReference type="PRINTS" id="PR00153">
    <property type="entry name" value="CSAPPISMRASE"/>
</dbReference>
<dbReference type="PROSITE" id="PS50072">
    <property type="entry name" value="CSA_PPIASE_2"/>
    <property type="match status" value="1"/>
</dbReference>
<keyword evidence="5" id="KW-0408">Iron</keyword>
<name>A0AAD1ZDK4_9LAMI</name>
<dbReference type="SMART" id="SM00887">
    <property type="entry name" value="EB_dh"/>
    <property type="match status" value="1"/>
</dbReference>
<dbReference type="Gene3D" id="2.60.40.1190">
    <property type="match status" value="1"/>
</dbReference>
<feature type="chain" id="PRO_5042150842" description="PPIase cyclophilin-type domain-containing protein" evidence="6">
    <location>
        <begin position="25"/>
        <end position="618"/>
    </location>
</feature>
<dbReference type="GO" id="GO:0020037">
    <property type="term" value="F:heme binding"/>
    <property type="evidence" value="ECO:0007669"/>
    <property type="project" value="InterPro"/>
</dbReference>
<accession>A0AAD1ZDK4</accession>
<sequence>MLRVLVFLVAVAFCGLTQIELVDSHEESGEWHCDADPGIRIQAEFKPGIITLDGHVDDWKDIDGSEFSLLPALDPDADKEYNSGKMTLKVVHDGKEAFFMLQVNGNYAYTKGENNKCPSIALMFQIGENATYHRMGGCKETPDKCTNKTCHGHEVDIMHFSIGNAIPGRLYGANPVDKREGNGGDRFGHLVDVYAWNPHCRYLDGLGPSGNDTSAQNDWQGAWWHSSLIDHSGFVEEDSPYASNSQKGTYYFEFSRPLRTMDRIQQDAQFTIGKSSKVSAAFWYPEDDKPWHGSAHYSISCDWISMDFTPGSSNLPNVEQRSPWDAATAFSLLFSVVAFCVSIFIGHRVSSAGKLIKKFEVFIVEVQWQGSNLKLYCNRARRRRDRVESVLLPLYLSKRSKLHMEDALSAVEHDNASGDSRDTKKVDIPRYAVIRTSKGSITVEIYKEGSSPEVVEKFVDSCLKGRFKGMVFNRVIKNFVIQGGDDDSTGTTEDWTSKGKHYSQLDTSLKHEAFMLGTSKTKHDGGRFDLLITTAPIPDLNEKVNVFGRVIKGEDVVQEIEEVDTDEHYRPKAPIAIIEVETCLVMHKHSTASIRPFSVAANPCSKDPQPSGLGPIFL</sequence>
<evidence type="ECO:0000313" key="8">
    <source>
        <dbReference type="EMBL" id="CAI9767866.1"/>
    </source>
</evidence>
<dbReference type="InterPro" id="IPR002130">
    <property type="entry name" value="Cyclophilin-type_PPIase_dom"/>
</dbReference>
<dbReference type="PANTHER" id="PTHR36044">
    <property type="entry name" value="HEME BINDING PROTEIN"/>
    <property type="match status" value="1"/>
</dbReference>
<evidence type="ECO:0000313" key="9">
    <source>
        <dbReference type="Proteomes" id="UP000834106"/>
    </source>
</evidence>
<reference evidence="8" key="1">
    <citation type="submission" date="2023-05" db="EMBL/GenBank/DDBJ databases">
        <authorList>
            <person name="Huff M."/>
        </authorList>
    </citation>
    <scope>NUCLEOTIDE SEQUENCE</scope>
</reference>
<protein>
    <recommendedName>
        <fullName evidence="7">PPIase cyclophilin-type domain-containing protein</fullName>
    </recommendedName>
</protein>
<dbReference type="InterPro" id="IPR019020">
    <property type="entry name" value="Cyt-c552/DMSO_Rdtase_haem-bd"/>
</dbReference>
<dbReference type="EMBL" id="OU503044">
    <property type="protein sequence ID" value="CAI9767866.1"/>
    <property type="molecule type" value="Genomic_DNA"/>
</dbReference>
<dbReference type="SUPFAM" id="SSF50891">
    <property type="entry name" value="Cyclophilin-like"/>
    <property type="match status" value="1"/>
</dbReference>
<dbReference type="Pfam" id="PF00160">
    <property type="entry name" value="Pro_isomerase"/>
    <property type="match status" value="1"/>
</dbReference>
<evidence type="ECO:0000256" key="4">
    <source>
        <dbReference type="ARBA" id="ARBA00022982"/>
    </source>
</evidence>
<keyword evidence="3" id="KW-0479">Metal-binding</keyword>
<organism evidence="8 9">
    <name type="scientific">Fraxinus pennsylvanica</name>
    <dbReference type="NCBI Taxonomy" id="56036"/>
    <lineage>
        <taxon>Eukaryota</taxon>
        <taxon>Viridiplantae</taxon>
        <taxon>Streptophyta</taxon>
        <taxon>Embryophyta</taxon>
        <taxon>Tracheophyta</taxon>
        <taxon>Spermatophyta</taxon>
        <taxon>Magnoliopsida</taxon>
        <taxon>eudicotyledons</taxon>
        <taxon>Gunneridae</taxon>
        <taxon>Pentapetalae</taxon>
        <taxon>asterids</taxon>
        <taxon>lamiids</taxon>
        <taxon>Lamiales</taxon>
        <taxon>Oleaceae</taxon>
        <taxon>Oleeae</taxon>
        <taxon>Fraxinus</taxon>
    </lineage>
</organism>
<dbReference type="Gene3D" id="2.40.100.10">
    <property type="entry name" value="Cyclophilin-like"/>
    <property type="match status" value="1"/>
</dbReference>
<dbReference type="PANTHER" id="PTHR36044:SF2">
    <property type="entry name" value="CYTOCHROME C-552_DMSO REDUCTASE-LIKE HAEM-BINDING DOMAIN-CONTAINING PROTEIN"/>
    <property type="match status" value="1"/>
</dbReference>
<evidence type="ECO:0000256" key="1">
    <source>
        <dbReference type="ARBA" id="ARBA00022448"/>
    </source>
</evidence>
<keyword evidence="2" id="KW-0349">Heme</keyword>
<proteinExistence type="predicted"/>